<sequence length="242" mass="25648">MYPGPAPLAPVPRPMLLPVGLTTLAFAGLVGLASGSLVPAYYPILLALGALAWTRRATFAARLSRALSALPLGLAMVAAGYLAVIFEETLAGLLHAMTEGAGPLRMLQAAGQFIAFNLFAFTGIILSLAFWHRKLAFGRWDLFLAAGGWGLFSEGSLFALLANPVAGALLILPNMAVYAVILWPLTLICPPEAQGTVQRPLALRLVLIWLTAFALSLPPIVAVSWLRATHGDWFPACAYIAC</sequence>
<evidence type="ECO:0000313" key="2">
    <source>
        <dbReference type="EMBL" id="NBZ85972.1"/>
    </source>
</evidence>
<feature type="transmembrane region" description="Helical" evidence="1">
    <location>
        <begin position="24"/>
        <end position="54"/>
    </location>
</feature>
<evidence type="ECO:0000313" key="3">
    <source>
        <dbReference type="Proteomes" id="UP001193501"/>
    </source>
</evidence>
<proteinExistence type="predicted"/>
<organism evidence="2 3">
    <name type="scientific">Stagnihabitans tardus</name>
    <dbReference type="NCBI Taxonomy" id="2699202"/>
    <lineage>
        <taxon>Bacteria</taxon>
        <taxon>Pseudomonadati</taxon>
        <taxon>Pseudomonadota</taxon>
        <taxon>Alphaproteobacteria</taxon>
        <taxon>Rhodobacterales</taxon>
        <taxon>Paracoccaceae</taxon>
        <taxon>Stagnihabitans</taxon>
    </lineage>
</organism>
<evidence type="ECO:0000256" key="1">
    <source>
        <dbReference type="SAM" id="Phobius"/>
    </source>
</evidence>
<dbReference type="EMBL" id="JAABNR010000001">
    <property type="protein sequence ID" value="NBZ85972.1"/>
    <property type="molecule type" value="Genomic_DNA"/>
</dbReference>
<feature type="transmembrane region" description="Helical" evidence="1">
    <location>
        <begin position="66"/>
        <end position="86"/>
    </location>
</feature>
<gene>
    <name evidence="2" type="ORF">GV832_00115</name>
</gene>
<dbReference type="AlphaFoldDB" id="A0AAE5BTA4"/>
<comment type="caution">
    <text evidence="2">The sequence shown here is derived from an EMBL/GenBank/DDBJ whole genome shotgun (WGS) entry which is preliminary data.</text>
</comment>
<keyword evidence="1" id="KW-0472">Membrane</keyword>
<protein>
    <submittedName>
        <fullName evidence="2">Uncharacterized protein</fullName>
    </submittedName>
</protein>
<dbReference type="Proteomes" id="UP001193501">
    <property type="component" value="Unassembled WGS sequence"/>
</dbReference>
<feature type="transmembrane region" description="Helical" evidence="1">
    <location>
        <begin position="201"/>
        <end position="226"/>
    </location>
</feature>
<name>A0AAE5BTA4_9RHOB</name>
<accession>A0AAE5BTA4</accession>
<keyword evidence="1" id="KW-0812">Transmembrane</keyword>
<feature type="transmembrane region" description="Helical" evidence="1">
    <location>
        <begin position="142"/>
        <end position="162"/>
    </location>
</feature>
<dbReference type="RefSeq" id="WP_168772789.1">
    <property type="nucleotide sequence ID" value="NZ_JAABNR010000001.1"/>
</dbReference>
<keyword evidence="3" id="KW-1185">Reference proteome</keyword>
<feature type="transmembrane region" description="Helical" evidence="1">
    <location>
        <begin position="168"/>
        <end position="189"/>
    </location>
</feature>
<feature type="transmembrane region" description="Helical" evidence="1">
    <location>
        <begin position="106"/>
        <end position="130"/>
    </location>
</feature>
<reference evidence="2" key="1">
    <citation type="submission" date="2020-01" db="EMBL/GenBank/DDBJ databases">
        <authorList>
            <person name="Chen W.-M."/>
        </authorList>
    </citation>
    <scope>NUCLEOTIDE SEQUENCE</scope>
    <source>
        <strain evidence="2">CYK-10</strain>
    </source>
</reference>
<keyword evidence="1" id="KW-1133">Transmembrane helix</keyword>